<proteinExistence type="predicted"/>
<organism evidence="1 2">
    <name type="scientific">Vitis vinifera</name>
    <name type="common">Grape</name>
    <dbReference type="NCBI Taxonomy" id="29760"/>
    <lineage>
        <taxon>Eukaryota</taxon>
        <taxon>Viridiplantae</taxon>
        <taxon>Streptophyta</taxon>
        <taxon>Embryophyta</taxon>
        <taxon>Tracheophyta</taxon>
        <taxon>Spermatophyta</taxon>
        <taxon>Magnoliopsida</taxon>
        <taxon>eudicotyledons</taxon>
        <taxon>Gunneridae</taxon>
        <taxon>Pentapetalae</taxon>
        <taxon>rosids</taxon>
        <taxon>Vitales</taxon>
        <taxon>Vitaceae</taxon>
        <taxon>Viteae</taxon>
        <taxon>Vitis</taxon>
    </lineage>
</organism>
<reference evidence="1 2" key="1">
    <citation type="journal article" date="2018" name="PLoS Genet.">
        <title>Population sequencing reveals clonal diversity and ancestral inbreeding in the grapevine cultivar Chardonnay.</title>
        <authorList>
            <person name="Roach M.J."/>
            <person name="Johnson D.L."/>
            <person name="Bohlmann J."/>
            <person name="van Vuuren H.J."/>
            <person name="Jones S.J."/>
            <person name="Pretorius I.S."/>
            <person name="Schmidt S.A."/>
            <person name="Borneman A.R."/>
        </authorList>
    </citation>
    <scope>NUCLEOTIDE SEQUENCE [LARGE SCALE GENOMIC DNA]</scope>
    <source>
        <strain evidence="2">cv. Chardonnay</strain>
        <tissue evidence="1">Leaf</tissue>
    </source>
</reference>
<gene>
    <name evidence="1" type="ORF">CK203_083707</name>
</gene>
<dbReference type="EMBL" id="QGNW01001904">
    <property type="protein sequence ID" value="RVW28252.1"/>
    <property type="molecule type" value="Genomic_DNA"/>
</dbReference>
<comment type="caution">
    <text evidence="1">The sequence shown here is derived from an EMBL/GenBank/DDBJ whole genome shotgun (WGS) entry which is preliminary data.</text>
</comment>
<evidence type="ECO:0000313" key="1">
    <source>
        <dbReference type="EMBL" id="RVW28252.1"/>
    </source>
</evidence>
<evidence type="ECO:0000313" key="2">
    <source>
        <dbReference type="Proteomes" id="UP000288805"/>
    </source>
</evidence>
<sequence length="247" mass="27104">MELKKVDLEDYSLKLSAVGSEKPQFSGPFEGENGPGGLGFDVVEGVENLGRASSGPWSLVGTYNKQRGFFNQLPLEGGQVCGCAEGVIPEFWRPQTVSHPRCGAGEKTRLLSSKRSLRLIHRLRFSVRGSSQIFRYELSSSGVSWQSSVLSERADSPIRLASGLGEASLGRVSCPSTKMVLFGSLLGCIGELGEGRERGFGLSWGLWDDSWCVGGGFNIIRFPRECNKGERLTAAMRRFLDFFFFDQ</sequence>
<accession>A0A438CYH3</accession>
<dbReference type="Proteomes" id="UP000288805">
    <property type="component" value="Unassembled WGS sequence"/>
</dbReference>
<dbReference type="AlphaFoldDB" id="A0A438CYH3"/>
<name>A0A438CYH3_VITVI</name>
<protein>
    <submittedName>
        <fullName evidence="1">Uncharacterized protein</fullName>
    </submittedName>
</protein>